<name>A0A1E3JM13_9TREE</name>
<comment type="similarity">
    <text evidence="4">Belongs to the DASH complex ASK1 family.</text>
</comment>
<feature type="compositionally biased region" description="Acidic residues" evidence="16">
    <location>
        <begin position="498"/>
        <end position="516"/>
    </location>
</feature>
<feature type="region of interest" description="Disordered" evidence="16">
    <location>
        <begin position="122"/>
        <end position="366"/>
    </location>
</feature>
<dbReference type="PANTHER" id="PTHR28200:SF1">
    <property type="entry name" value="DASH COMPLEX SUBUNIT ASK1"/>
    <property type="match status" value="1"/>
</dbReference>
<keyword evidence="10" id="KW-0498">Mitosis</keyword>
<keyword evidence="13" id="KW-0539">Nucleus</keyword>
<comment type="subcellular location">
    <subcellularLocation>
        <location evidence="3">Chromosome</location>
        <location evidence="3">Centromere</location>
        <location evidence="3">Kinetochore</location>
    </subcellularLocation>
    <subcellularLocation>
        <location evidence="2">Cytoplasm</location>
        <location evidence="2">Cytoskeleton</location>
        <location evidence="2">Spindle</location>
    </subcellularLocation>
    <subcellularLocation>
        <location evidence="1">Nucleus</location>
    </subcellularLocation>
</comment>
<feature type="region of interest" description="Disordered" evidence="16">
    <location>
        <begin position="570"/>
        <end position="590"/>
    </location>
</feature>
<keyword evidence="7" id="KW-0963">Cytoplasm</keyword>
<dbReference type="GO" id="GO:0005874">
    <property type="term" value="C:microtubule"/>
    <property type="evidence" value="ECO:0007669"/>
    <property type="project" value="UniProtKB-KW"/>
</dbReference>
<accession>A0A1E3JM13</accession>
<evidence type="ECO:0000313" key="17">
    <source>
        <dbReference type="EMBL" id="ODO01696.1"/>
    </source>
</evidence>
<evidence type="ECO:0000256" key="12">
    <source>
        <dbReference type="ARBA" id="ARBA00023212"/>
    </source>
</evidence>
<sequence>MSGNNDNPLNHPPFFHIQGVDPAAPISAQTERIDQLNTLLLQDIDANFARFHQIITSKILPQIKRYAIASEPTREAAQFWRAFFETASAVRLSNQQGDTSLNSQNQDTSTQYDDQTFTLRREADDSSVHPSTEESFMFDPPPGISSTPLPAGRNGPGGRQNDSWEDSMESPFDRLDRKLRDDLKIDEGEGYEQSSSDMPTPSLPSGYSLPRLDGDSSVMSSMNDYSVGNIEPSQATTDSSASFSQTHSRLAQSYRASPTPKANRLANPPPADSNPFGKDFTGVVDLRSTPLNMKKKGQGWKPKASIVPGLDDSDSDSDDGMPAGMSPPVTMSFNLPPRAQAVMNAARTPGKGKEKESAGGKEKEAKFILDDLLEEMSQDMSPRLETPEALRRYSVMPSDNIPGRLLFSDSSIRPDAIGEEDEDEDQTFHATQSSHSHSHSHSQSRSQSSYHPPAPTQQEPYLPPPPPPHARQSLANSSFGSNASFTQIPGGPVVYSDANEEDSFDEGDTFDDDDSGEISSLHVPSTGSSAHPGFGMNYHQQPGGYQVPSLGQGQNQEMVDASFASSEGDVTNTSLFGGRGGRAPAAGGFALMTREEMDTYRGGRLEDAAGEDVMLSPLYAPGREGR</sequence>
<feature type="compositionally biased region" description="Polar residues" evidence="16">
    <location>
        <begin position="473"/>
        <end position="487"/>
    </location>
</feature>
<dbReference type="GO" id="GO:0044732">
    <property type="term" value="C:mitotic spindle pole body"/>
    <property type="evidence" value="ECO:0007669"/>
    <property type="project" value="TreeGrafter"/>
</dbReference>
<evidence type="ECO:0000256" key="9">
    <source>
        <dbReference type="ARBA" id="ARBA00022701"/>
    </source>
</evidence>
<keyword evidence="9" id="KW-0493">Microtubule</keyword>
<evidence type="ECO:0000256" key="15">
    <source>
        <dbReference type="ARBA" id="ARBA00023328"/>
    </source>
</evidence>
<evidence type="ECO:0000256" key="11">
    <source>
        <dbReference type="ARBA" id="ARBA00022838"/>
    </source>
</evidence>
<evidence type="ECO:0000256" key="6">
    <source>
        <dbReference type="ARBA" id="ARBA00022454"/>
    </source>
</evidence>
<feature type="region of interest" description="Disordered" evidence="16">
    <location>
        <begin position="378"/>
        <end position="557"/>
    </location>
</feature>
<evidence type="ECO:0000256" key="10">
    <source>
        <dbReference type="ARBA" id="ARBA00022776"/>
    </source>
</evidence>
<protein>
    <recommendedName>
        <fullName evidence="5">DASH complex subunit ASK1</fullName>
    </recommendedName>
</protein>
<dbReference type="OrthoDB" id="5573898at2759"/>
<evidence type="ECO:0000256" key="2">
    <source>
        <dbReference type="ARBA" id="ARBA00004186"/>
    </source>
</evidence>
<organism evidence="17 18">
    <name type="scientific">Cryptococcus amylolentus CBS 6273</name>
    <dbReference type="NCBI Taxonomy" id="1296118"/>
    <lineage>
        <taxon>Eukaryota</taxon>
        <taxon>Fungi</taxon>
        <taxon>Dikarya</taxon>
        <taxon>Basidiomycota</taxon>
        <taxon>Agaricomycotina</taxon>
        <taxon>Tremellomycetes</taxon>
        <taxon>Tremellales</taxon>
        <taxon>Cryptococcaceae</taxon>
        <taxon>Cryptococcus</taxon>
    </lineage>
</organism>
<feature type="compositionally biased region" description="Basic and acidic residues" evidence="16">
    <location>
        <begin position="171"/>
        <end position="187"/>
    </location>
</feature>
<reference evidence="17 18" key="1">
    <citation type="submission" date="2016-06" db="EMBL/GenBank/DDBJ databases">
        <title>Evolution of pathogenesis and genome organization in the Tremellales.</title>
        <authorList>
            <person name="Cuomo C."/>
            <person name="Litvintseva A."/>
            <person name="Heitman J."/>
            <person name="Chen Y."/>
            <person name="Sun S."/>
            <person name="Springer D."/>
            <person name="Dromer F."/>
            <person name="Young S."/>
            <person name="Zeng Q."/>
            <person name="Chapman S."/>
            <person name="Gujja S."/>
            <person name="Saif S."/>
            <person name="Birren B."/>
        </authorList>
    </citation>
    <scope>NUCLEOTIDE SEQUENCE [LARGE SCALE GENOMIC DNA]</scope>
    <source>
        <strain evidence="17 18">CBS 6273</strain>
    </source>
</reference>
<gene>
    <name evidence="17" type="ORF">I350_06522</name>
</gene>
<dbReference type="AlphaFoldDB" id="A0A1E3JM13"/>
<dbReference type="InterPro" id="IPR013964">
    <property type="entry name" value="DASH_Ask1"/>
</dbReference>
<comment type="caution">
    <text evidence="17">The sequence shown here is derived from an EMBL/GenBank/DDBJ whole genome shotgun (WGS) entry which is preliminary data.</text>
</comment>
<dbReference type="PANTHER" id="PTHR28200">
    <property type="entry name" value="DASH COMPLEX SUBUNIT ASK1"/>
    <property type="match status" value="1"/>
</dbReference>
<feature type="compositionally biased region" description="Basic and acidic residues" evidence="16">
    <location>
        <begin position="351"/>
        <end position="366"/>
    </location>
</feature>
<evidence type="ECO:0000256" key="14">
    <source>
        <dbReference type="ARBA" id="ARBA00023306"/>
    </source>
</evidence>
<dbReference type="GO" id="GO:0072686">
    <property type="term" value="C:mitotic spindle"/>
    <property type="evidence" value="ECO:0007669"/>
    <property type="project" value="InterPro"/>
</dbReference>
<dbReference type="GO" id="GO:0051301">
    <property type="term" value="P:cell division"/>
    <property type="evidence" value="ECO:0007669"/>
    <property type="project" value="UniProtKB-KW"/>
</dbReference>
<feature type="compositionally biased region" description="Polar residues" evidence="16">
    <location>
        <begin position="192"/>
        <end position="205"/>
    </location>
</feature>
<keyword evidence="8" id="KW-0132">Cell division</keyword>
<evidence type="ECO:0000256" key="8">
    <source>
        <dbReference type="ARBA" id="ARBA00022618"/>
    </source>
</evidence>
<evidence type="ECO:0000256" key="7">
    <source>
        <dbReference type="ARBA" id="ARBA00022490"/>
    </source>
</evidence>
<keyword evidence="11" id="KW-0995">Kinetochore</keyword>
<keyword evidence="6" id="KW-0158">Chromosome</keyword>
<evidence type="ECO:0000256" key="13">
    <source>
        <dbReference type="ARBA" id="ARBA00023242"/>
    </source>
</evidence>
<dbReference type="Pfam" id="PF08655">
    <property type="entry name" value="DASH_Ask1"/>
    <property type="match status" value="1"/>
</dbReference>
<dbReference type="GO" id="GO:0008608">
    <property type="term" value="P:attachment of spindle microtubules to kinetochore"/>
    <property type="evidence" value="ECO:0007669"/>
    <property type="project" value="InterPro"/>
</dbReference>
<evidence type="ECO:0000256" key="4">
    <source>
        <dbReference type="ARBA" id="ARBA00010731"/>
    </source>
</evidence>
<dbReference type="GO" id="GO:0042729">
    <property type="term" value="C:DASH complex"/>
    <property type="evidence" value="ECO:0007669"/>
    <property type="project" value="InterPro"/>
</dbReference>
<keyword evidence="12" id="KW-0206">Cytoskeleton</keyword>
<dbReference type="Proteomes" id="UP000095149">
    <property type="component" value="Unassembled WGS sequence"/>
</dbReference>
<evidence type="ECO:0000313" key="18">
    <source>
        <dbReference type="Proteomes" id="UP000095149"/>
    </source>
</evidence>
<proteinExistence type="inferred from homology"/>
<keyword evidence="15" id="KW-0137">Centromere</keyword>
<dbReference type="EMBL" id="MEKH01000010">
    <property type="protein sequence ID" value="ODO01696.1"/>
    <property type="molecule type" value="Genomic_DNA"/>
</dbReference>
<evidence type="ECO:0000256" key="5">
    <source>
        <dbReference type="ARBA" id="ARBA00014520"/>
    </source>
</evidence>
<evidence type="ECO:0000256" key="16">
    <source>
        <dbReference type="SAM" id="MobiDB-lite"/>
    </source>
</evidence>
<feature type="compositionally biased region" description="Polar residues" evidence="16">
    <location>
        <begin position="217"/>
        <end position="256"/>
    </location>
</feature>
<evidence type="ECO:0000256" key="1">
    <source>
        <dbReference type="ARBA" id="ARBA00004123"/>
    </source>
</evidence>
<keyword evidence="14" id="KW-0131">Cell cycle</keyword>
<evidence type="ECO:0000256" key="3">
    <source>
        <dbReference type="ARBA" id="ARBA00004629"/>
    </source>
</evidence>